<keyword evidence="4" id="KW-0408">Iron</keyword>
<evidence type="ECO:0000256" key="1">
    <source>
        <dbReference type="ARBA" id="ARBA00022617"/>
    </source>
</evidence>
<comment type="caution">
    <text evidence="7">The sequence shown here is derived from an EMBL/GenBank/DDBJ whole genome shotgun (WGS) entry which is preliminary data.</text>
</comment>
<protein>
    <submittedName>
        <fullName evidence="7">Hemoglobin</fullName>
    </submittedName>
</protein>
<dbReference type="PANTHER" id="PTHR43396">
    <property type="entry name" value="FLAVOHEMOPROTEIN"/>
    <property type="match status" value="1"/>
</dbReference>
<dbReference type="SUPFAM" id="SSF46458">
    <property type="entry name" value="Globin-like"/>
    <property type="match status" value="1"/>
</dbReference>
<evidence type="ECO:0000256" key="3">
    <source>
        <dbReference type="ARBA" id="ARBA00022723"/>
    </source>
</evidence>
<organism evidence="7 8">
    <name type="scientific">Deinococcus roseus</name>
    <dbReference type="NCBI Taxonomy" id="392414"/>
    <lineage>
        <taxon>Bacteria</taxon>
        <taxon>Thermotogati</taxon>
        <taxon>Deinococcota</taxon>
        <taxon>Deinococci</taxon>
        <taxon>Deinococcales</taxon>
        <taxon>Deinococcaceae</taxon>
        <taxon>Deinococcus</taxon>
    </lineage>
</organism>
<dbReference type="InterPro" id="IPR000971">
    <property type="entry name" value="Globin"/>
</dbReference>
<keyword evidence="2 5" id="KW-0561">Oxygen transport</keyword>
<dbReference type="Gene3D" id="1.10.490.10">
    <property type="entry name" value="Globins"/>
    <property type="match status" value="1"/>
</dbReference>
<keyword evidence="5" id="KW-0813">Transport</keyword>
<accession>A0ABQ2CWH9</accession>
<dbReference type="PANTHER" id="PTHR43396:SF3">
    <property type="entry name" value="FLAVOHEMOPROTEIN"/>
    <property type="match status" value="1"/>
</dbReference>
<evidence type="ECO:0000256" key="2">
    <source>
        <dbReference type="ARBA" id="ARBA00022621"/>
    </source>
</evidence>
<dbReference type="EMBL" id="BMOD01000003">
    <property type="protein sequence ID" value="GGJ27628.1"/>
    <property type="molecule type" value="Genomic_DNA"/>
</dbReference>
<gene>
    <name evidence="7" type="ORF">GCM10008938_12150</name>
</gene>
<evidence type="ECO:0000256" key="4">
    <source>
        <dbReference type="ARBA" id="ARBA00023004"/>
    </source>
</evidence>
<proteinExistence type="inferred from homology"/>
<dbReference type="RefSeq" id="WP_189001404.1">
    <property type="nucleotide sequence ID" value="NZ_BMOD01000003.1"/>
</dbReference>
<reference evidence="8" key="1">
    <citation type="journal article" date="2019" name="Int. J. Syst. Evol. Microbiol.">
        <title>The Global Catalogue of Microorganisms (GCM) 10K type strain sequencing project: providing services to taxonomists for standard genome sequencing and annotation.</title>
        <authorList>
            <consortium name="The Broad Institute Genomics Platform"/>
            <consortium name="The Broad Institute Genome Sequencing Center for Infectious Disease"/>
            <person name="Wu L."/>
            <person name="Ma J."/>
        </authorList>
    </citation>
    <scope>NUCLEOTIDE SEQUENCE [LARGE SCALE GENOMIC DNA]</scope>
    <source>
        <strain evidence="8">JCM 14370</strain>
    </source>
</reference>
<dbReference type="InterPro" id="IPR012292">
    <property type="entry name" value="Globin/Proto"/>
</dbReference>
<feature type="domain" description="Globin" evidence="6">
    <location>
        <begin position="2"/>
        <end position="139"/>
    </location>
</feature>
<evidence type="ECO:0000313" key="7">
    <source>
        <dbReference type="EMBL" id="GGJ27628.1"/>
    </source>
</evidence>
<evidence type="ECO:0000256" key="5">
    <source>
        <dbReference type="RuleBase" id="RU000356"/>
    </source>
</evidence>
<comment type="similarity">
    <text evidence="5">Belongs to the globin family.</text>
</comment>
<sequence length="139" mass="16040">MALTSSHLQLIRQTFHDLIPQDPEMEVFFGDVFYRRLFSQHPELQPLFHTQLAEQAHRLVTMLRWMVDHISEPATFAAQVHALGERHLKYGVKPEHYDQVGEALIWVLQETLGEDFTPAAREAWTETFGLIASTMRGLA</sequence>
<keyword evidence="8" id="KW-1185">Reference proteome</keyword>
<dbReference type="Pfam" id="PF00042">
    <property type="entry name" value="Globin"/>
    <property type="match status" value="1"/>
</dbReference>
<dbReference type="InterPro" id="IPR009050">
    <property type="entry name" value="Globin-like_sf"/>
</dbReference>
<keyword evidence="1 5" id="KW-0349">Heme</keyword>
<evidence type="ECO:0000313" key="8">
    <source>
        <dbReference type="Proteomes" id="UP000632222"/>
    </source>
</evidence>
<evidence type="ECO:0000259" key="6">
    <source>
        <dbReference type="PROSITE" id="PS01033"/>
    </source>
</evidence>
<keyword evidence="3" id="KW-0479">Metal-binding</keyword>
<dbReference type="Proteomes" id="UP000632222">
    <property type="component" value="Unassembled WGS sequence"/>
</dbReference>
<dbReference type="PROSITE" id="PS01033">
    <property type="entry name" value="GLOBIN"/>
    <property type="match status" value="1"/>
</dbReference>
<name>A0ABQ2CWH9_9DEIO</name>